<dbReference type="AlphaFoldDB" id="A0A1E5Q3F0"/>
<dbReference type="SUPFAM" id="SSF52833">
    <property type="entry name" value="Thioredoxin-like"/>
    <property type="match status" value="1"/>
</dbReference>
<gene>
    <name evidence="2" type="ORF">BEN30_01235</name>
</gene>
<dbReference type="PANTHER" id="PTHR13887:SF54">
    <property type="entry name" value="DSBA FAMILY PROTEIN"/>
    <property type="match status" value="1"/>
</dbReference>
<dbReference type="InterPro" id="IPR036249">
    <property type="entry name" value="Thioredoxin-like_sf"/>
</dbReference>
<dbReference type="Proteomes" id="UP000095347">
    <property type="component" value="Unassembled WGS sequence"/>
</dbReference>
<dbReference type="EMBL" id="MCGG01000078">
    <property type="protein sequence ID" value="OEJ64135.1"/>
    <property type="molecule type" value="Genomic_DNA"/>
</dbReference>
<evidence type="ECO:0000313" key="3">
    <source>
        <dbReference type="Proteomes" id="UP000095347"/>
    </source>
</evidence>
<comment type="caution">
    <text evidence="2">The sequence shown here is derived from an EMBL/GenBank/DDBJ whole genome shotgun (WGS) entry which is preliminary data.</text>
</comment>
<organism evidence="2 3">
    <name type="scientific">Magnetovibrio blakemorei</name>
    <dbReference type="NCBI Taxonomy" id="28181"/>
    <lineage>
        <taxon>Bacteria</taxon>
        <taxon>Pseudomonadati</taxon>
        <taxon>Pseudomonadota</taxon>
        <taxon>Alphaproteobacteria</taxon>
        <taxon>Rhodospirillales</taxon>
        <taxon>Magnetovibrionaceae</taxon>
        <taxon>Magnetovibrio</taxon>
    </lineage>
</organism>
<dbReference type="Gene3D" id="3.40.30.10">
    <property type="entry name" value="Glutaredoxin"/>
    <property type="match status" value="1"/>
</dbReference>
<dbReference type="Gene3D" id="1.10.472.60">
    <property type="entry name" value="putative protein disulfide isomerase domain"/>
    <property type="match status" value="1"/>
</dbReference>
<reference evidence="3" key="1">
    <citation type="submission" date="2016-07" db="EMBL/GenBank/DDBJ databases">
        <authorList>
            <person name="Florea S."/>
            <person name="Webb J.S."/>
            <person name="Jaromczyk J."/>
            <person name="Schardl C.L."/>
        </authorList>
    </citation>
    <scope>NUCLEOTIDE SEQUENCE [LARGE SCALE GENOMIC DNA]</scope>
    <source>
        <strain evidence="3">MV-1</strain>
    </source>
</reference>
<evidence type="ECO:0000259" key="1">
    <source>
        <dbReference type="Pfam" id="PF01323"/>
    </source>
</evidence>
<dbReference type="PANTHER" id="PTHR13887">
    <property type="entry name" value="GLUTATHIONE S-TRANSFERASE KAPPA"/>
    <property type="match status" value="1"/>
</dbReference>
<sequence>MCSWCWGFSPDLKQIADMAQGRAQFHVVMGGLRPGTRESWDATMRAYIRHHWQDVAAKTGQPFNFDRFDDEDFVYDTEPACRAVVTVRSLDPSRTLAMYEALQRGFYAENLDITKTEVLADLAQSVGLDRDRFVNLFEVPGQRQLVAADFIRTQSFGVQGFPSLLCAEDGKYGFLALGYRPFAAMQGDFAAWLDA</sequence>
<dbReference type="STRING" id="28181.BEN30_01235"/>
<name>A0A1E5Q3F0_9PROT</name>
<dbReference type="Pfam" id="PF01323">
    <property type="entry name" value="DSBA"/>
    <property type="match status" value="1"/>
</dbReference>
<dbReference type="InterPro" id="IPR001853">
    <property type="entry name" value="DSBA-like_thioredoxin_dom"/>
</dbReference>
<dbReference type="GO" id="GO:0016491">
    <property type="term" value="F:oxidoreductase activity"/>
    <property type="evidence" value="ECO:0007669"/>
    <property type="project" value="InterPro"/>
</dbReference>
<feature type="domain" description="DSBA-like thioredoxin" evidence="1">
    <location>
        <begin position="1"/>
        <end position="175"/>
    </location>
</feature>
<proteinExistence type="predicted"/>
<keyword evidence="3" id="KW-1185">Reference proteome</keyword>
<evidence type="ECO:0000313" key="2">
    <source>
        <dbReference type="EMBL" id="OEJ64135.1"/>
    </source>
</evidence>
<dbReference type="CDD" id="cd03025">
    <property type="entry name" value="DsbA_FrnE_like"/>
    <property type="match status" value="1"/>
</dbReference>
<protein>
    <recommendedName>
        <fullName evidence="1">DSBA-like thioredoxin domain-containing protein</fullName>
    </recommendedName>
</protein>
<accession>A0A1E5Q3F0</accession>